<proteinExistence type="inferred from homology"/>
<evidence type="ECO:0000256" key="4">
    <source>
        <dbReference type="ARBA" id="ARBA00022525"/>
    </source>
</evidence>
<evidence type="ECO:0000259" key="9">
    <source>
        <dbReference type="Pfam" id="PF00720"/>
    </source>
</evidence>
<protein>
    <submittedName>
        <fullName evidence="10">Subtilisin inhibitor-like</fullName>
    </submittedName>
</protein>
<evidence type="ECO:0000256" key="7">
    <source>
        <dbReference type="ARBA" id="ARBA00023157"/>
    </source>
</evidence>
<evidence type="ECO:0000313" key="11">
    <source>
        <dbReference type="Proteomes" id="UP000198716"/>
    </source>
</evidence>
<dbReference type="Gene3D" id="3.30.350.10">
    <property type="entry name" value="Subtilisin inhibitor-like"/>
    <property type="match status" value="1"/>
</dbReference>
<dbReference type="InterPro" id="IPR000691">
    <property type="entry name" value="Prot_inh_I16_SSI"/>
</dbReference>
<keyword evidence="7" id="KW-1015">Disulfide bond</keyword>
<dbReference type="InterPro" id="IPR023549">
    <property type="entry name" value="Subtilisin_inhibitor"/>
</dbReference>
<keyword evidence="11" id="KW-1185">Reference proteome</keyword>
<organism evidence="10 11">
    <name type="scientific">Actinopolyspora alba</name>
    <dbReference type="NCBI Taxonomy" id="673379"/>
    <lineage>
        <taxon>Bacteria</taxon>
        <taxon>Bacillati</taxon>
        <taxon>Actinomycetota</taxon>
        <taxon>Actinomycetes</taxon>
        <taxon>Actinopolysporales</taxon>
        <taxon>Actinopolysporaceae</taxon>
        <taxon>Actinopolyspora</taxon>
        <taxon>Actinopolyspora alba group</taxon>
    </lineage>
</organism>
<evidence type="ECO:0000313" key="10">
    <source>
        <dbReference type="EMBL" id="SFD72469.1"/>
    </source>
</evidence>
<keyword evidence="5 8" id="KW-0646">Protease inhibitor</keyword>
<dbReference type="PRINTS" id="PR00294">
    <property type="entry name" value="SSBTLNINHBTR"/>
</dbReference>
<sequence length="149" mass="16196">MSFSGPLGRTLFTACAVVTGMLLPLVPHAGVERASATTTTSVNEVQPAISVLSLRVIPTNRAEGTRSVTLRCEPAGGTHPRAEQACEQLASNEGEFGALQEQRNPMCPLVYRPVTVHATGMWRNHAVDHRETFSNECEMRAKTGELFEF</sequence>
<reference evidence="11" key="1">
    <citation type="submission" date="2016-10" db="EMBL/GenBank/DDBJ databases">
        <authorList>
            <person name="Varghese N."/>
            <person name="Submissions S."/>
        </authorList>
    </citation>
    <scope>NUCLEOTIDE SEQUENCE [LARGE SCALE GENOMIC DNA]</scope>
    <source>
        <strain evidence="11">DSM 45004</strain>
    </source>
</reference>
<evidence type="ECO:0000256" key="1">
    <source>
        <dbReference type="ARBA" id="ARBA00004613"/>
    </source>
</evidence>
<dbReference type="EMBL" id="FOMZ01000002">
    <property type="protein sequence ID" value="SFD72469.1"/>
    <property type="molecule type" value="Genomic_DNA"/>
</dbReference>
<evidence type="ECO:0000256" key="8">
    <source>
        <dbReference type="RuleBase" id="RU003471"/>
    </source>
</evidence>
<dbReference type="SUPFAM" id="SSF55399">
    <property type="entry name" value="Subtilisin inhibitor"/>
    <property type="match status" value="1"/>
</dbReference>
<comment type="similarity">
    <text evidence="2 8">Belongs to the protease inhibitor I16 (SSI) family.</text>
</comment>
<gene>
    <name evidence="10" type="ORF">SAMN04487819_102324</name>
</gene>
<evidence type="ECO:0000256" key="5">
    <source>
        <dbReference type="ARBA" id="ARBA00022690"/>
    </source>
</evidence>
<dbReference type="GO" id="GO:0004867">
    <property type="term" value="F:serine-type endopeptidase inhibitor activity"/>
    <property type="evidence" value="ECO:0007669"/>
    <property type="project" value="UniProtKB-KW"/>
</dbReference>
<evidence type="ECO:0000256" key="6">
    <source>
        <dbReference type="ARBA" id="ARBA00022900"/>
    </source>
</evidence>
<accession>A0A1I1UP04</accession>
<dbReference type="InterPro" id="IPR036819">
    <property type="entry name" value="Subtilisin_inhibitor-like_sf"/>
</dbReference>
<name>A0A1I1UP04_9ACTN</name>
<keyword evidence="4" id="KW-0964">Secreted</keyword>
<keyword evidence="6 8" id="KW-0722">Serine protease inhibitor</keyword>
<comment type="subunit">
    <text evidence="3">Homodimer.</text>
</comment>
<dbReference type="Pfam" id="PF00720">
    <property type="entry name" value="SSI"/>
    <property type="match status" value="1"/>
</dbReference>
<feature type="domain" description="Subtilisin inhibitor" evidence="9">
    <location>
        <begin position="51"/>
        <end position="135"/>
    </location>
</feature>
<dbReference type="PROSITE" id="PS00999">
    <property type="entry name" value="SSI"/>
    <property type="match status" value="1"/>
</dbReference>
<dbReference type="InterPro" id="IPR020054">
    <property type="entry name" value="Prot_inh_SSI_I16_CS"/>
</dbReference>
<dbReference type="Proteomes" id="UP000198716">
    <property type="component" value="Unassembled WGS sequence"/>
</dbReference>
<dbReference type="RefSeq" id="WP_092924080.1">
    <property type="nucleotide sequence ID" value="NZ_FOMZ01000002.1"/>
</dbReference>
<comment type="subcellular location">
    <subcellularLocation>
        <location evidence="1">Secreted</location>
    </subcellularLocation>
</comment>
<evidence type="ECO:0000256" key="3">
    <source>
        <dbReference type="ARBA" id="ARBA00011738"/>
    </source>
</evidence>
<dbReference type="GO" id="GO:0005576">
    <property type="term" value="C:extracellular region"/>
    <property type="evidence" value="ECO:0007669"/>
    <property type="project" value="UniProtKB-SubCell"/>
</dbReference>
<evidence type="ECO:0000256" key="2">
    <source>
        <dbReference type="ARBA" id="ARBA00010472"/>
    </source>
</evidence>
<dbReference type="AlphaFoldDB" id="A0A1I1UP04"/>